<evidence type="ECO:0000313" key="1">
    <source>
        <dbReference type="EMBL" id="MBC3540645.1"/>
    </source>
</evidence>
<sequence>MAKGKKTGGRKAGTVNKTTASVKQALSEAFEKLGGITSLVQWGKEEPGEFYKLWVKTLPTEVKAEVSGPNGQAIQTQTVPATVEEAQRAYQELLNRTK</sequence>
<organism evidence="1 2">
    <name type="scientific">Rufibacter sediminis</name>
    <dbReference type="NCBI Taxonomy" id="2762756"/>
    <lineage>
        <taxon>Bacteria</taxon>
        <taxon>Pseudomonadati</taxon>
        <taxon>Bacteroidota</taxon>
        <taxon>Cytophagia</taxon>
        <taxon>Cytophagales</taxon>
        <taxon>Hymenobacteraceae</taxon>
        <taxon>Rufibacter</taxon>
    </lineage>
</organism>
<evidence type="ECO:0000313" key="2">
    <source>
        <dbReference type="Proteomes" id="UP000659698"/>
    </source>
</evidence>
<proteinExistence type="predicted"/>
<comment type="caution">
    <text evidence="1">The sequence shown here is derived from an EMBL/GenBank/DDBJ whole genome shotgun (WGS) entry which is preliminary data.</text>
</comment>
<dbReference type="RefSeq" id="WP_186638666.1">
    <property type="nucleotide sequence ID" value="NZ_JACOAF010000030.1"/>
</dbReference>
<protein>
    <submittedName>
        <fullName evidence="1">Uncharacterized protein</fullName>
    </submittedName>
</protein>
<reference evidence="1 2" key="1">
    <citation type="journal article" date="2019" name="Int. J. Syst. Evol. Microbiol.">
        <title>Rufibacter sediminis sp. nov., isolated from freshwater lake sediment.</title>
        <authorList>
            <person name="Qu J.H."/>
            <person name="Zhang L.J."/>
            <person name="Fu Y.H."/>
            <person name="Li H.F."/>
        </authorList>
    </citation>
    <scope>NUCLEOTIDE SEQUENCE [LARGE SCALE GENOMIC DNA]</scope>
    <source>
        <strain evidence="1 2">H-1</strain>
    </source>
</reference>
<gene>
    <name evidence="1" type="ORF">H7U12_13205</name>
</gene>
<accession>A0ABR6VUQ1</accession>
<keyword evidence="2" id="KW-1185">Reference proteome</keyword>
<name>A0ABR6VUQ1_9BACT</name>
<dbReference type="EMBL" id="JACOAF010000030">
    <property type="protein sequence ID" value="MBC3540645.1"/>
    <property type="molecule type" value="Genomic_DNA"/>
</dbReference>
<dbReference type="Proteomes" id="UP000659698">
    <property type="component" value="Unassembled WGS sequence"/>
</dbReference>